<dbReference type="Pfam" id="PF04239">
    <property type="entry name" value="DUF421"/>
    <property type="match status" value="1"/>
</dbReference>
<evidence type="ECO:0000256" key="5">
    <source>
        <dbReference type="ARBA" id="ARBA00022989"/>
    </source>
</evidence>
<evidence type="ECO:0000256" key="2">
    <source>
        <dbReference type="ARBA" id="ARBA00006448"/>
    </source>
</evidence>
<dbReference type="Gene3D" id="3.30.240.20">
    <property type="entry name" value="bsu07140 like domains"/>
    <property type="match status" value="2"/>
</dbReference>
<keyword evidence="4 7" id="KW-0812">Transmembrane</keyword>
<dbReference type="InterPro" id="IPR023090">
    <property type="entry name" value="UPF0702_alpha/beta_dom_sf"/>
</dbReference>
<evidence type="ECO:0000313" key="11">
    <source>
        <dbReference type="Proteomes" id="UP000191154"/>
    </source>
</evidence>
<dbReference type="Proteomes" id="UP000191154">
    <property type="component" value="Unassembled WGS sequence"/>
</dbReference>
<dbReference type="AlphaFoldDB" id="A0A1S8MTM9"/>
<evidence type="ECO:0000259" key="9">
    <source>
        <dbReference type="Pfam" id="PF20730"/>
    </source>
</evidence>
<sequence>MNEGIVAFVRGIIGFLSLLIFTRLLGKKQISQLTLFDYTLGITIGSIAATLTTDLSSRAWPHWVGLLTWAAAGLGIDYLTTKSRYASRYIEGEPTIIMMNGKILEDNMRKLRYDATNLQQQLRGKDIFDLSEVQFAVLEPNGELSVLKKPELQPLSPKDMNINVSTNTGIGIDLIYDGIIVDINLKEVNRTRKWLKSELKKQGIKDYSEVFLATLEASGSLYVDKFKDKIHEPVAVGDFKGPY</sequence>
<reference evidence="10 11" key="1">
    <citation type="submission" date="2016-05" db="EMBL/GenBank/DDBJ databases">
        <title>Microbial solvent formation.</title>
        <authorList>
            <person name="Poehlein A."/>
            <person name="Montoya Solano J.D."/>
            <person name="Flitsch S."/>
            <person name="Krabben P."/>
            <person name="Duerre P."/>
            <person name="Daniel R."/>
        </authorList>
    </citation>
    <scope>NUCLEOTIDE SEQUENCE [LARGE SCALE GENOMIC DNA]</scope>
    <source>
        <strain evidence="10 11">L1-8</strain>
    </source>
</reference>
<evidence type="ECO:0000256" key="3">
    <source>
        <dbReference type="ARBA" id="ARBA00022475"/>
    </source>
</evidence>
<dbReference type="RefSeq" id="WP_077867049.1">
    <property type="nucleotide sequence ID" value="NZ_LZYZ01000008.1"/>
</dbReference>
<dbReference type="GO" id="GO:0005886">
    <property type="term" value="C:plasma membrane"/>
    <property type="evidence" value="ECO:0007669"/>
    <property type="project" value="UniProtKB-SubCell"/>
</dbReference>
<proteinExistence type="inferred from homology"/>
<evidence type="ECO:0008006" key="12">
    <source>
        <dbReference type="Google" id="ProtNLM"/>
    </source>
</evidence>
<evidence type="ECO:0000256" key="1">
    <source>
        <dbReference type="ARBA" id="ARBA00004651"/>
    </source>
</evidence>
<evidence type="ECO:0000259" key="8">
    <source>
        <dbReference type="Pfam" id="PF04239"/>
    </source>
</evidence>
<feature type="domain" description="YetF-like N-terminal transmembrane" evidence="9">
    <location>
        <begin position="9"/>
        <end position="71"/>
    </location>
</feature>
<keyword evidence="6 7" id="KW-0472">Membrane</keyword>
<comment type="subcellular location">
    <subcellularLocation>
        <location evidence="1">Cell membrane</location>
        <topology evidence="1">Multi-pass membrane protein</topology>
    </subcellularLocation>
</comment>
<feature type="domain" description="YetF C-terminal" evidence="8">
    <location>
        <begin position="82"/>
        <end position="215"/>
    </location>
</feature>
<organism evidence="10 11">
    <name type="scientific">Clostridium saccharobutylicum</name>
    <dbReference type="NCBI Taxonomy" id="169679"/>
    <lineage>
        <taxon>Bacteria</taxon>
        <taxon>Bacillati</taxon>
        <taxon>Bacillota</taxon>
        <taxon>Clostridia</taxon>
        <taxon>Eubacteriales</taxon>
        <taxon>Clostridiaceae</taxon>
        <taxon>Clostridium</taxon>
    </lineage>
</organism>
<protein>
    <recommendedName>
        <fullName evidence="12">DUF421 domain-containing protein</fullName>
    </recommendedName>
</protein>
<feature type="transmembrane region" description="Helical" evidence="7">
    <location>
        <begin position="6"/>
        <end position="26"/>
    </location>
</feature>
<dbReference type="Pfam" id="PF20730">
    <property type="entry name" value="YetF_N"/>
    <property type="match status" value="1"/>
</dbReference>
<feature type="transmembrane region" description="Helical" evidence="7">
    <location>
        <begin position="33"/>
        <end position="53"/>
    </location>
</feature>
<comment type="similarity">
    <text evidence="2">Belongs to the UPF0702 family.</text>
</comment>
<evidence type="ECO:0000313" key="10">
    <source>
        <dbReference type="EMBL" id="OOM07526.1"/>
    </source>
</evidence>
<comment type="caution">
    <text evidence="10">The sequence shown here is derived from an EMBL/GenBank/DDBJ whole genome shotgun (WGS) entry which is preliminary data.</text>
</comment>
<keyword evidence="5 7" id="KW-1133">Transmembrane helix</keyword>
<dbReference type="PANTHER" id="PTHR34582:SF7">
    <property type="entry name" value="UPF0702 TRANSMEMBRANE PROTEIN YDFS"/>
    <property type="match status" value="1"/>
</dbReference>
<evidence type="ECO:0000256" key="6">
    <source>
        <dbReference type="ARBA" id="ARBA00023136"/>
    </source>
</evidence>
<dbReference type="InterPro" id="IPR048454">
    <property type="entry name" value="YetF_N"/>
</dbReference>
<keyword evidence="3" id="KW-1003">Cell membrane</keyword>
<accession>A0A1S8MTM9</accession>
<dbReference type="InterPro" id="IPR007353">
    <property type="entry name" value="DUF421"/>
</dbReference>
<feature type="transmembrane region" description="Helical" evidence="7">
    <location>
        <begin position="59"/>
        <end position="79"/>
    </location>
</feature>
<dbReference type="PANTHER" id="PTHR34582">
    <property type="entry name" value="UPF0702 TRANSMEMBRANE PROTEIN YCAP"/>
    <property type="match status" value="1"/>
</dbReference>
<dbReference type="STRING" id="169679.CSACC_32890"/>
<evidence type="ECO:0000256" key="7">
    <source>
        <dbReference type="SAM" id="Phobius"/>
    </source>
</evidence>
<name>A0A1S8MTM9_CLOSA</name>
<gene>
    <name evidence="10" type="ORF">CLOSAC_40560</name>
</gene>
<dbReference type="EMBL" id="LZYZ01000008">
    <property type="protein sequence ID" value="OOM07526.1"/>
    <property type="molecule type" value="Genomic_DNA"/>
</dbReference>
<evidence type="ECO:0000256" key="4">
    <source>
        <dbReference type="ARBA" id="ARBA00022692"/>
    </source>
</evidence>